<dbReference type="RefSeq" id="XP_007870556.1">
    <property type="nucleotide sequence ID" value="XM_007872365.1"/>
</dbReference>
<dbReference type="KEGG" id="gtr:GLOTRDRAFT_112563"/>
<proteinExistence type="predicted"/>
<dbReference type="GeneID" id="19299568"/>
<name>S7RA38_GLOTA</name>
<keyword evidence="2" id="KW-1185">Reference proteome</keyword>
<dbReference type="AlphaFoldDB" id="S7RA38"/>
<evidence type="ECO:0000313" key="1">
    <source>
        <dbReference type="EMBL" id="EPQ51125.1"/>
    </source>
</evidence>
<organism evidence="1 2">
    <name type="scientific">Gloeophyllum trabeum (strain ATCC 11539 / FP-39264 / Madison 617)</name>
    <name type="common">Brown rot fungus</name>
    <dbReference type="NCBI Taxonomy" id="670483"/>
    <lineage>
        <taxon>Eukaryota</taxon>
        <taxon>Fungi</taxon>
        <taxon>Dikarya</taxon>
        <taxon>Basidiomycota</taxon>
        <taxon>Agaricomycotina</taxon>
        <taxon>Agaricomycetes</taxon>
        <taxon>Gloeophyllales</taxon>
        <taxon>Gloeophyllaceae</taxon>
        <taxon>Gloeophyllum</taxon>
    </lineage>
</organism>
<accession>S7RA38</accession>
<gene>
    <name evidence="1" type="ORF">GLOTRDRAFT_112563</name>
</gene>
<dbReference type="Proteomes" id="UP000030669">
    <property type="component" value="Unassembled WGS sequence"/>
</dbReference>
<protein>
    <submittedName>
        <fullName evidence="1">Uncharacterized protein</fullName>
    </submittedName>
</protein>
<dbReference type="HOGENOM" id="CLU_2359946_0_0_1"/>
<dbReference type="EMBL" id="KB469312">
    <property type="protein sequence ID" value="EPQ51125.1"/>
    <property type="molecule type" value="Genomic_DNA"/>
</dbReference>
<reference evidence="1" key="1">
    <citation type="journal article" date="2012" name="Science">
        <title>The Paleozoic origin of enzymatic lignin decomposition reconstructed from 31 fungal genomes.</title>
        <authorList>
            <person name="Floudas D."/>
            <person name="Binder M."/>
            <person name="Riley R."/>
            <person name="Barry K."/>
            <person name="Blanchette R.A."/>
            <person name="Henrissat B."/>
            <person name="Martinez A.T."/>
            <person name="Otillar R."/>
            <person name="Spatafora J.W."/>
            <person name="Yadav J.S."/>
            <person name="Aerts A."/>
            <person name="Benoit I."/>
            <person name="Boyd A."/>
            <person name="Carlson A."/>
            <person name="Copeland A."/>
            <person name="Coutinho P.M."/>
            <person name="de Vries R.P."/>
            <person name="Ferreira P."/>
            <person name="Findley K."/>
            <person name="Foster B."/>
            <person name="Gaskell J."/>
            <person name="Glotzer D."/>
            <person name="Gorecki P."/>
            <person name="Heitman J."/>
            <person name="Hesse C."/>
            <person name="Hori C."/>
            <person name="Igarashi K."/>
            <person name="Jurgens J.A."/>
            <person name="Kallen N."/>
            <person name="Kersten P."/>
            <person name="Kohler A."/>
            <person name="Kuees U."/>
            <person name="Kumar T.K.A."/>
            <person name="Kuo A."/>
            <person name="LaButti K."/>
            <person name="Larrondo L.F."/>
            <person name="Lindquist E."/>
            <person name="Ling A."/>
            <person name="Lombard V."/>
            <person name="Lucas S."/>
            <person name="Lundell T."/>
            <person name="Martin R."/>
            <person name="McLaughlin D.J."/>
            <person name="Morgenstern I."/>
            <person name="Morin E."/>
            <person name="Murat C."/>
            <person name="Nagy L.G."/>
            <person name="Nolan M."/>
            <person name="Ohm R.A."/>
            <person name="Patyshakuliyeva A."/>
            <person name="Rokas A."/>
            <person name="Ruiz-Duenas F.J."/>
            <person name="Sabat G."/>
            <person name="Salamov A."/>
            <person name="Samejima M."/>
            <person name="Schmutz J."/>
            <person name="Slot J.C."/>
            <person name="St John F."/>
            <person name="Stenlid J."/>
            <person name="Sun H."/>
            <person name="Sun S."/>
            <person name="Syed K."/>
            <person name="Tsang A."/>
            <person name="Wiebenga A."/>
            <person name="Young D."/>
            <person name="Pisabarro A."/>
            <person name="Eastwood D.C."/>
            <person name="Martin F."/>
            <person name="Cullen D."/>
            <person name="Grigoriev I.V."/>
            <person name="Hibbett D.S."/>
        </authorList>
    </citation>
    <scope>NUCLEOTIDE SEQUENCE [LARGE SCALE GENOMIC DNA]</scope>
    <source>
        <strain evidence="1">ATCC 11539</strain>
    </source>
</reference>
<sequence>MPGYGVCLDWYGCNCRAWRASTAWQHCRSHRSWSCQRKASESEQHDSKTVRCEHVADAYYTRAPIPTLPMENDMNFLVLTAIVSDFPWHYRWRMSS</sequence>
<evidence type="ECO:0000313" key="2">
    <source>
        <dbReference type="Proteomes" id="UP000030669"/>
    </source>
</evidence>